<evidence type="ECO:0000256" key="1">
    <source>
        <dbReference type="ARBA" id="ARBA00022801"/>
    </source>
</evidence>
<feature type="short sequence motif" description="DGA/G" evidence="4">
    <location>
        <begin position="214"/>
        <end position="216"/>
    </location>
</feature>
<dbReference type="Pfam" id="PF01734">
    <property type="entry name" value="Patatin"/>
    <property type="match status" value="1"/>
</dbReference>
<dbReference type="InterPro" id="IPR002641">
    <property type="entry name" value="PNPLA_dom"/>
</dbReference>
<feature type="signal peptide" evidence="5">
    <location>
        <begin position="1"/>
        <end position="27"/>
    </location>
</feature>
<accession>A0ABW5IPW4</accession>
<dbReference type="InterPro" id="IPR016035">
    <property type="entry name" value="Acyl_Trfase/lysoPLipase"/>
</dbReference>
<comment type="caution">
    <text evidence="7">The sequence shown here is derived from an EMBL/GenBank/DDBJ whole genome shotgun (WGS) entry which is preliminary data.</text>
</comment>
<evidence type="ECO:0000256" key="2">
    <source>
        <dbReference type="ARBA" id="ARBA00022963"/>
    </source>
</evidence>
<feature type="active site" description="Proton acceptor" evidence="4">
    <location>
        <position position="214"/>
    </location>
</feature>
<dbReference type="SUPFAM" id="SSF52151">
    <property type="entry name" value="FabD/lysophospholipase-like"/>
    <property type="match status" value="1"/>
</dbReference>
<reference evidence="8" key="1">
    <citation type="journal article" date="2019" name="Int. J. Syst. Evol. Microbiol.">
        <title>The Global Catalogue of Microorganisms (GCM) 10K type strain sequencing project: providing services to taxonomists for standard genome sequencing and annotation.</title>
        <authorList>
            <consortium name="The Broad Institute Genomics Platform"/>
            <consortium name="The Broad Institute Genome Sequencing Center for Infectious Disease"/>
            <person name="Wu L."/>
            <person name="Ma J."/>
        </authorList>
    </citation>
    <scope>NUCLEOTIDE SEQUENCE [LARGE SCALE GENOMIC DNA]</scope>
    <source>
        <strain evidence="8">KCTC 42498</strain>
    </source>
</reference>
<feature type="short sequence motif" description="GXGXXG" evidence="4">
    <location>
        <begin position="36"/>
        <end position="41"/>
    </location>
</feature>
<proteinExistence type="predicted"/>
<gene>
    <name evidence="7" type="ORF">ACFSRY_16565</name>
</gene>
<feature type="domain" description="PNPLA" evidence="6">
    <location>
        <begin position="32"/>
        <end position="227"/>
    </location>
</feature>
<evidence type="ECO:0000259" key="6">
    <source>
        <dbReference type="PROSITE" id="PS51635"/>
    </source>
</evidence>
<dbReference type="PROSITE" id="PS51635">
    <property type="entry name" value="PNPLA"/>
    <property type="match status" value="1"/>
</dbReference>
<keyword evidence="1 4" id="KW-0378">Hydrolase</keyword>
<organism evidence="7 8">
    <name type="scientific">Pontibacter locisalis</name>
    <dbReference type="NCBI Taxonomy" id="1719035"/>
    <lineage>
        <taxon>Bacteria</taxon>
        <taxon>Pseudomonadati</taxon>
        <taxon>Bacteroidota</taxon>
        <taxon>Cytophagia</taxon>
        <taxon>Cytophagales</taxon>
        <taxon>Hymenobacteraceae</taxon>
        <taxon>Pontibacter</taxon>
    </lineage>
</organism>
<protein>
    <submittedName>
        <fullName evidence="7">Patatin-like phospholipase family protein</fullName>
    </submittedName>
</protein>
<evidence type="ECO:0000313" key="8">
    <source>
        <dbReference type="Proteomes" id="UP001597544"/>
    </source>
</evidence>
<dbReference type="EMBL" id="JBHULU010000021">
    <property type="protein sequence ID" value="MFD2515488.1"/>
    <property type="molecule type" value="Genomic_DNA"/>
</dbReference>
<keyword evidence="2 4" id="KW-0442">Lipid degradation</keyword>
<dbReference type="Proteomes" id="UP001597544">
    <property type="component" value="Unassembled WGS sequence"/>
</dbReference>
<evidence type="ECO:0000256" key="3">
    <source>
        <dbReference type="ARBA" id="ARBA00023098"/>
    </source>
</evidence>
<keyword evidence="3 4" id="KW-0443">Lipid metabolism</keyword>
<evidence type="ECO:0000256" key="4">
    <source>
        <dbReference type="PROSITE-ProRule" id="PRU01161"/>
    </source>
</evidence>
<dbReference type="RefSeq" id="WP_377510316.1">
    <property type="nucleotide sequence ID" value="NZ_JBHULU010000021.1"/>
</dbReference>
<feature type="active site" description="Nucleophile" evidence="4">
    <location>
        <position position="65"/>
    </location>
</feature>
<dbReference type="InterPro" id="IPR050301">
    <property type="entry name" value="NTE"/>
</dbReference>
<keyword evidence="8" id="KW-1185">Reference proteome</keyword>
<feature type="short sequence motif" description="GXSXG" evidence="4">
    <location>
        <begin position="63"/>
        <end position="67"/>
    </location>
</feature>
<feature type="chain" id="PRO_5047344882" evidence="5">
    <location>
        <begin position="28"/>
        <end position="771"/>
    </location>
</feature>
<dbReference type="Gene3D" id="3.40.1090.10">
    <property type="entry name" value="Cytosolic phospholipase A2 catalytic domain"/>
    <property type="match status" value="2"/>
</dbReference>
<keyword evidence="5" id="KW-0732">Signal</keyword>
<name>A0ABW5IPW4_9BACT</name>
<sequence length="771" mass="87475">MLTPCIKRLYTNLLVLLLLSCYTPATAQKVALVLSGGGAKGIAHIGVLKALEENNIPIDYVVGTSMGGVVGGLYAAGYSPAEIEYLFNTKEFQDWARGRMEENYTYDFAAPDPTPTLLNLNLSLDSTLQMHVNSNLINGASLNFAYAQLMAQPAAKAKYNFNKLMVPYRSLASDIYTQKQVILKEGQLADAVRATMTVPLVFRPIRIERRLLYDGGLYNNFPVNVARKEFAPDVIIGVNVSSKIYNEYPYGKDDFDLPQTLLYAMMSNSDSSSLGPHDIYLQPDIGNMTSLDFNSVKILYEAGYQAATEKMDEIRKQIQRQVTQEQINAKRESFRNDFTSLSFEDITIRGLTEKQSTYVRKFFRKEGDEFTMQEIKRGYFRLASSSNFRNLYPSIVYNTKNSSYDFVLDMEHDDALKVSVGGVLASRPVDNIFAGFEYSLLRKNLYTFSAGFNTGRFYQAVRLRVRMDVPARFPFYVEPSFTYNNWSYLSTKGFLLDRDELPFIEQSDRNYEVSMGLTNTYKGKLVLNGGFIQTIDRYSNRLDILSTDTLDKTLFNAFSTGLIFKRGQLNRKQYASAGRLITSTLSYINGTEELNPGSTSAIGVKMQNDHDWFRLKVTFESFVGEGKHRFGYLVEGLASTQPFFFNYRSTLTAAAAFTPLPDSKTLFLDSFRGHQYLAAGVKYIYMLRERMEARTEGYLFQPYKPLLQNKEQQAYYGKALRGTSFIGSTSLVYHSLLGPVAVSINYYDDTAKRWGLLFHIGYILYQDRALD</sequence>
<dbReference type="PROSITE" id="PS51257">
    <property type="entry name" value="PROKAR_LIPOPROTEIN"/>
    <property type="match status" value="1"/>
</dbReference>
<dbReference type="PANTHER" id="PTHR14226">
    <property type="entry name" value="NEUROPATHY TARGET ESTERASE/SWISS CHEESE D.MELANOGASTER"/>
    <property type="match status" value="1"/>
</dbReference>
<dbReference type="CDD" id="cd07205">
    <property type="entry name" value="Pat_PNPLA6_PNPLA7_NTE1_like"/>
    <property type="match status" value="1"/>
</dbReference>
<evidence type="ECO:0000256" key="5">
    <source>
        <dbReference type="SAM" id="SignalP"/>
    </source>
</evidence>
<dbReference type="PANTHER" id="PTHR14226:SF29">
    <property type="entry name" value="NEUROPATHY TARGET ESTERASE SWS"/>
    <property type="match status" value="1"/>
</dbReference>
<evidence type="ECO:0000313" key="7">
    <source>
        <dbReference type="EMBL" id="MFD2515488.1"/>
    </source>
</evidence>